<dbReference type="Proteomes" id="UP000280696">
    <property type="component" value="Unassembled WGS sequence"/>
</dbReference>
<reference evidence="2 3" key="1">
    <citation type="submission" date="2018-09" db="EMBL/GenBank/DDBJ databases">
        <title>Murine metabolic-syndrome-specific gut microbial biobank.</title>
        <authorList>
            <person name="Liu C."/>
        </authorList>
    </citation>
    <scope>NUCLEOTIDE SEQUENCE [LARGE SCALE GENOMIC DNA]</scope>
    <source>
        <strain evidence="2 3">0.1xD8-82</strain>
    </source>
</reference>
<dbReference type="OrthoDB" id="308265at2"/>
<feature type="transmembrane region" description="Helical" evidence="1">
    <location>
        <begin position="89"/>
        <end position="108"/>
    </location>
</feature>
<dbReference type="EMBL" id="RAYQ01000010">
    <property type="protein sequence ID" value="RKI91363.1"/>
    <property type="molecule type" value="Genomic_DNA"/>
</dbReference>
<keyword evidence="1" id="KW-0812">Transmembrane</keyword>
<accession>A0A3A9AV24</accession>
<keyword evidence="1" id="KW-0472">Membrane</keyword>
<dbReference type="RefSeq" id="WP_120469577.1">
    <property type="nucleotide sequence ID" value="NZ_RAYQ01000010.1"/>
</dbReference>
<name>A0A3A9AV24_9FIRM</name>
<organism evidence="2 3">
    <name type="scientific">Parablautia intestinalis</name>
    <dbReference type="NCBI Taxonomy" id="2320100"/>
    <lineage>
        <taxon>Bacteria</taxon>
        <taxon>Bacillati</taxon>
        <taxon>Bacillota</taxon>
        <taxon>Clostridia</taxon>
        <taxon>Lachnospirales</taxon>
        <taxon>Lachnospiraceae</taxon>
        <taxon>Parablautia</taxon>
    </lineage>
</organism>
<sequence length="110" mass="12203">MNNLYSGLMVAVIAIVTLLLRALPFLFFGGKKKTPAFVQYLSKMLPYAIIGMLVVYCLRGVKVWSAPYGLPELLGTGTVVFLHLWKRNTLLSIALGTVVYMVSVQFVFSI</sequence>
<keyword evidence="1" id="KW-1133">Transmembrane helix</keyword>
<comment type="caution">
    <text evidence="2">The sequence shown here is derived from an EMBL/GenBank/DDBJ whole genome shotgun (WGS) entry which is preliminary data.</text>
</comment>
<dbReference type="PIRSF" id="PIRSF003203">
    <property type="entry name" value="AzlD"/>
    <property type="match status" value="1"/>
</dbReference>
<gene>
    <name evidence="2" type="ORF">D7V94_10735</name>
</gene>
<protein>
    <submittedName>
        <fullName evidence="2">Branched-chain amino acid transporter AzlD</fullName>
    </submittedName>
</protein>
<dbReference type="AlphaFoldDB" id="A0A3A9AV24"/>
<keyword evidence="3" id="KW-1185">Reference proteome</keyword>
<evidence type="ECO:0000313" key="2">
    <source>
        <dbReference type="EMBL" id="RKI91363.1"/>
    </source>
</evidence>
<feature type="transmembrane region" description="Helical" evidence="1">
    <location>
        <begin position="6"/>
        <end position="28"/>
    </location>
</feature>
<proteinExistence type="predicted"/>
<evidence type="ECO:0000313" key="3">
    <source>
        <dbReference type="Proteomes" id="UP000280696"/>
    </source>
</evidence>
<evidence type="ECO:0000256" key="1">
    <source>
        <dbReference type="SAM" id="Phobius"/>
    </source>
</evidence>
<dbReference type="Pfam" id="PF05437">
    <property type="entry name" value="AzlD"/>
    <property type="match status" value="1"/>
</dbReference>
<dbReference type="InterPro" id="IPR008407">
    <property type="entry name" value="Brnchd-chn_aa_trnsp_AzlD"/>
</dbReference>
<feature type="transmembrane region" description="Helical" evidence="1">
    <location>
        <begin position="40"/>
        <end position="61"/>
    </location>
</feature>